<dbReference type="PANTHER" id="PTHR14226:SF76">
    <property type="entry name" value="NTE FAMILY PROTEIN RSSA"/>
    <property type="match status" value="1"/>
</dbReference>
<evidence type="ECO:0000256" key="2">
    <source>
        <dbReference type="ARBA" id="ARBA00022963"/>
    </source>
</evidence>
<evidence type="ECO:0000256" key="1">
    <source>
        <dbReference type="ARBA" id="ARBA00022801"/>
    </source>
</evidence>
<evidence type="ECO:0000259" key="5">
    <source>
        <dbReference type="PROSITE" id="PS51635"/>
    </source>
</evidence>
<feature type="short sequence motif" description="GXSXG" evidence="4">
    <location>
        <begin position="51"/>
        <end position="55"/>
    </location>
</feature>
<evidence type="ECO:0000313" key="6">
    <source>
        <dbReference type="EMBL" id="GAA6145747.1"/>
    </source>
</evidence>
<feature type="domain" description="PNPLA" evidence="5">
    <location>
        <begin position="20"/>
        <end position="180"/>
    </location>
</feature>
<dbReference type="Proteomes" id="UP001481413">
    <property type="component" value="Unassembled WGS sequence"/>
</dbReference>
<feature type="short sequence motif" description="DGA/G" evidence="4">
    <location>
        <begin position="167"/>
        <end position="169"/>
    </location>
</feature>
<evidence type="ECO:0000256" key="4">
    <source>
        <dbReference type="PROSITE-ProRule" id="PRU01161"/>
    </source>
</evidence>
<dbReference type="PROSITE" id="PS51635">
    <property type="entry name" value="PNPLA"/>
    <property type="match status" value="1"/>
</dbReference>
<dbReference type="InterPro" id="IPR016035">
    <property type="entry name" value="Acyl_Trfase/lysoPLipase"/>
</dbReference>
<accession>A0ABQ0A098</accession>
<dbReference type="RefSeq" id="WP_353294814.1">
    <property type="nucleotide sequence ID" value="NZ_BAABWH010000004.1"/>
</dbReference>
<dbReference type="SUPFAM" id="SSF52151">
    <property type="entry name" value="FabD/lysophospholipase-like"/>
    <property type="match status" value="1"/>
</dbReference>
<dbReference type="PANTHER" id="PTHR14226">
    <property type="entry name" value="NEUROPATHY TARGET ESTERASE/SWISS CHEESE D.MELANOGASTER"/>
    <property type="match status" value="1"/>
</dbReference>
<name>A0ABQ0A098_9GAMM</name>
<comment type="caution">
    <text evidence="4">Lacks conserved residue(s) required for the propagation of feature annotation.</text>
</comment>
<keyword evidence="3 4" id="KW-0443">Lipid metabolism</keyword>
<gene>
    <name evidence="6" type="ORF">NBRC116585_18650</name>
</gene>
<keyword evidence="2 4" id="KW-0442">Lipid degradation</keyword>
<organism evidence="6 7">
    <name type="scientific">Thalassolituus maritimus</name>
    <dbReference type="NCBI Taxonomy" id="484498"/>
    <lineage>
        <taxon>Bacteria</taxon>
        <taxon>Pseudomonadati</taxon>
        <taxon>Pseudomonadota</taxon>
        <taxon>Gammaproteobacteria</taxon>
        <taxon>Oceanospirillales</taxon>
        <taxon>Oceanospirillaceae</taxon>
        <taxon>Thalassolituus</taxon>
    </lineage>
</organism>
<reference evidence="6 7" key="1">
    <citation type="submission" date="2024-04" db="EMBL/GenBank/DDBJ databases">
        <title>Draft genome sequence of Thalassolituus maritimus NBRC 116585.</title>
        <authorList>
            <person name="Miyakawa T."/>
            <person name="Kusuya Y."/>
            <person name="Miura T."/>
        </authorList>
    </citation>
    <scope>NUCLEOTIDE SEQUENCE [LARGE SCALE GENOMIC DNA]</scope>
    <source>
        <strain evidence="6 7">5NW40-0001</strain>
    </source>
</reference>
<keyword evidence="7" id="KW-1185">Reference proteome</keyword>
<protein>
    <submittedName>
        <fullName evidence="6">Patatin-like phospholipase family protein</fullName>
    </submittedName>
</protein>
<proteinExistence type="predicted"/>
<dbReference type="InterPro" id="IPR050301">
    <property type="entry name" value="NTE"/>
</dbReference>
<keyword evidence="1 4" id="KW-0378">Hydrolase</keyword>
<dbReference type="Pfam" id="PF01734">
    <property type="entry name" value="Patatin"/>
    <property type="match status" value="1"/>
</dbReference>
<evidence type="ECO:0000256" key="3">
    <source>
        <dbReference type="ARBA" id="ARBA00023098"/>
    </source>
</evidence>
<dbReference type="Gene3D" id="3.40.1090.10">
    <property type="entry name" value="Cytosolic phospholipase A2 catalytic domain"/>
    <property type="match status" value="1"/>
</dbReference>
<feature type="active site" description="Nucleophile" evidence="4">
    <location>
        <position position="53"/>
    </location>
</feature>
<dbReference type="EMBL" id="BAABWH010000004">
    <property type="protein sequence ID" value="GAA6145747.1"/>
    <property type="molecule type" value="Genomic_DNA"/>
</dbReference>
<sequence length="320" mass="35536">MNDTHDNHREKNSEKKTVALALGSGGARGYTHIGVIQALEERGYDIVKVSGCSMGAIVGGFYAAGKLDQYRDWVTSLGYLDVLKLVDFSLLSGGAIKLEKVYFAISEMLGDTNIEDLNIPFTSVATDLKHEKEIWFQRGSLVEAMRASAAIPTILEPVITDNMMLVDGAVLNPLPITPCVSAHADLIMAVDINSDVPTPRNLVRDVAQSEDDKKAWLSTLMDRASDWLGKRDNEARKEADENLGKLETLTRMFEVMQSSLSRFKTAGYPPDLLIRIPTECCEMYEFYRAQEMVDLGYQIANDALDAFEHGHSSLYGERRC</sequence>
<evidence type="ECO:0000313" key="7">
    <source>
        <dbReference type="Proteomes" id="UP001481413"/>
    </source>
</evidence>
<dbReference type="InterPro" id="IPR002641">
    <property type="entry name" value="PNPLA_dom"/>
</dbReference>
<comment type="caution">
    <text evidence="6">The sequence shown here is derived from an EMBL/GenBank/DDBJ whole genome shotgun (WGS) entry which is preliminary data.</text>
</comment>
<feature type="active site" description="Proton acceptor" evidence="4">
    <location>
        <position position="167"/>
    </location>
</feature>